<dbReference type="FunFam" id="3.30.565.10:FF:000006">
    <property type="entry name" value="Sensor histidine kinase WalK"/>
    <property type="match status" value="1"/>
</dbReference>
<dbReference type="SMART" id="SM00342">
    <property type="entry name" value="HTH_ARAC"/>
    <property type="match status" value="1"/>
</dbReference>
<dbReference type="InterPro" id="IPR013783">
    <property type="entry name" value="Ig-like_fold"/>
</dbReference>
<evidence type="ECO:0000259" key="12">
    <source>
        <dbReference type="PROSITE" id="PS01124"/>
    </source>
</evidence>
<dbReference type="SMART" id="SM00388">
    <property type="entry name" value="HisKA"/>
    <property type="match status" value="1"/>
</dbReference>
<dbReference type="SUPFAM" id="SSF46689">
    <property type="entry name" value="Homeodomain-like"/>
    <property type="match status" value="1"/>
</dbReference>
<dbReference type="SUPFAM" id="SSF47384">
    <property type="entry name" value="Homodimeric domain of signal transducing histidine kinase"/>
    <property type="match status" value="1"/>
</dbReference>
<keyword evidence="10" id="KW-0472">Membrane</keyword>
<dbReference type="SUPFAM" id="SSF52172">
    <property type="entry name" value="CheY-like"/>
    <property type="match status" value="1"/>
</dbReference>
<gene>
    <name evidence="15" type="ORF">C5O25_09995</name>
</gene>
<dbReference type="InterPro" id="IPR036097">
    <property type="entry name" value="HisK_dim/P_sf"/>
</dbReference>
<dbReference type="Pfam" id="PF02518">
    <property type="entry name" value="HATPase_c"/>
    <property type="match status" value="1"/>
</dbReference>
<dbReference type="PROSITE" id="PS50110">
    <property type="entry name" value="RESPONSE_REGULATORY"/>
    <property type="match status" value="1"/>
</dbReference>
<comment type="catalytic activity">
    <reaction evidence="1">
        <text>ATP + protein L-histidine = ADP + protein N-phospho-L-histidine.</text>
        <dbReference type="EC" id="2.7.13.3"/>
    </reaction>
</comment>
<dbReference type="Proteomes" id="UP000244925">
    <property type="component" value="Unassembled WGS sequence"/>
</dbReference>
<evidence type="ECO:0000256" key="10">
    <source>
        <dbReference type="SAM" id="Phobius"/>
    </source>
</evidence>
<dbReference type="SUPFAM" id="SSF63829">
    <property type="entry name" value="Calcium-dependent phosphotriesterase"/>
    <property type="match status" value="1"/>
</dbReference>
<evidence type="ECO:0000256" key="9">
    <source>
        <dbReference type="PROSITE-ProRule" id="PRU00169"/>
    </source>
</evidence>
<dbReference type="PROSITE" id="PS01124">
    <property type="entry name" value="HTH_ARAC_FAMILY_2"/>
    <property type="match status" value="1"/>
</dbReference>
<keyword evidence="11" id="KW-0732">Signal</keyword>
<evidence type="ECO:0000256" key="8">
    <source>
        <dbReference type="ARBA" id="ARBA00023163"/>
    </source>
</evidence>
<dbReference type="GO" id="GO:0043565">
    <property type="term" value="F:sequence-specific DNA binding"/>
    <property type="evidence" value="ECO:0007669"/>
    <property type="project" value="InterPro"/>
</dbReference>
<dbReference type="InterPro" id="IPR015943">
    <property type="entry name" value="WD40/YVTN_repeat-like_dom_sf"/>
</dbReference>
<keyword evidence="10" id="KW-1133">Transmembrane helix</keyword>
<dbReference type="SUPFAM" id="SSF101898">
    <property type="entry name" value="NHL repeat"/>
    <property type="match status" value="1"/>
</dbReference>
<dbReference type="PRINTS" id="PR00344">
    <property type="entry name" value="BCTRLSENSOR"/>
</dbReference>
<dbReference type="SMART" id="SM00387">
    <property type="entry name" value="HATPase_c"/>
    <property type="match status" value="1"/>
</dbReference>
<keyword evidence="3 9" id="KW-0597">Phosphoprotein</keyword>
<feature type="signal peptide" evidence="11">
    <location>
        <begin position="1"/>
        <end position="28"/>
    </location>
</feature>
<dbReference type="Gene3D" id="3.30.565.10">
    <property type="entry name" value="Histidine kinase-like ATPase, C-terminal domain"/>
    <property type="match status" value="1"/>
</dbReference>
<evidence type="ECO:0000256" key="3">
    <source>
        <dbReference type="ARBA" id="ARBA00022553"/>
    </source>
</evidence>
<evidence type="ECO:0000256" key="1">
    <source>
        <dbReference type="ARBA" id="ARBA00000085"/>
    </source>
</evidence>
<evidence type="ECO:0000256" key="5">
    <source>
        <dbReference type="ARBA" id="ARBA00022777"/>
    </source>
</evidence>
<dbReference type="InterPro" id="IPR011110">
    <property type="entry name" value="Reg_prop"/>
</dbReference>
<dbReference type="Pfam" id="PF12833">
    <property type="entry name" value="HTH_18"/>
    <property type="match status" value="1"/>
</dbReference>
<dbReference type="PROSITE" id="PS50109">
    <property type="entry name" value="HIS_KIN"/>
    <property type="match status" value="1"/>
</dbReference>
<dbReference type="PANTHER" id="PTHR43547:SF2">
    <property type="entry name" value="HYBRID SIGNAL TRANSDUCTION HISTIDINE KINASE C"/>
    <property type="match status" value="1"/>
</dbReference>
<keyword evidence="8" id="KW-0804">Transcription</keyword>
<dbReference type="InterPro" id="IPR003661">
    <property type="entry name" value="HisK_dim/P_dom"/>
</dbReference>
<dbReference type="InterPro" id="IPR018060">
    <property type="entry name" value="HTH_AraC"/>
</dbReference>
<dbReference type="EC" id="2.7.13.3" evidence="2"/>
<evidence type="ECO:0000259" key="14">
    <source>
        <dbReference type="PROSITE" id="PS50110"/>
    </source>
</evidence>
<feature type="domain" description="Histidine kinase" evidence="13">
    <location>
        <begin position="818"/>
        <end position="1032"/>
    </location>
</feature>
<proteinExistence type="predicted"/>
<feature type="chain" id="PRO_5016085492" description="histidine kinase" evidence="11">
    <location>
        <begin position="29"/>
        <end position="1309"/>
    </location>
</feature>
<feature type="domain" description="Response regulatory" evidence="14">
    <location>
        <begin position="1051"/>
        <end position="1166"/>
    </location>
</feature>
<dbReference type="Gene3D" id="1.10.10.60">
    <property type="entry name" value="Homeodomain-like"/>
    <property type="match status" value="1"/>
</dbReference>
<evidence type="ECO:0000256" key="7">
    <source>
        <dbReference type="ARBA" id="ARBA00023125"/>
    </source>
</evidence>
<evidence type="ECO:0000313" key="15">
    <source>
        <dbReference type="EMBL" id="PWB06595.1"/>
    </source>
</evidence>
<dbReference type="GO" id="GO:0003700">
    <property type="term" value="F:DNA-binding transcription factor activity"/>
    <property type="evidence" value="ECO:0007669"/>
    <property type="project" value="InterPro"/>
</dbReference>
<feature type="domain" description="HTH araC/xylS-type" evidence="12">
    <location>
        <begin position="1200"/>
        <end position="1299"/>
    </location>
</feature>
<dbReference type="InterPro" id="IPR001789">
    <property type="entry name" value="Sig_transdc_resp-reg_receiver"/>
</dbReference>
<dbReference type="InterPro" id="IPR018062">
    <property type="entry name" value="HTH_AraC-typ_CS"/>
</dbReference>
<protein>
    <recommendedName>
        <fullName evidence="2">histidine kinase</fullName>
        <ecNumber evidence="2">2.7.13.3</ecNumber>
    </recommendedName>
</protein>
<dbReference type="Gene3D" id="1.10.287.130">
    <property type="match status" value="1"/>
</dbReference>
<keyword evidence="5" id="KW-0418">Kinase</keyword>
<accession>A0A2V1ITU2</accession>
<dbReference type="InterPro" id="IPR003594">
    <property type="entry name" value="HATPase_dom"/>
</dbReference>
<dbReference type="Gene3D" id="2.60.40.10">
    <property type="entry name" value="Immunoglobulins"/>
    <property type="match status" value="1"/>
</dbReference>
<organism evidence="15 16">
    <name type="scientific">Paramuribaculum intestinale</name>
    <dbReference type="NCBI Taxonomy" id="2094151"/>
    <lineage>
        <taxon>Bacteria</taxon>
        <taxon>Pseudomonadati</taxon>
        <taxon>Bacteroidota</taxon>
        <taxon>Bacteroidia</taxon>
        <taxon>Bacteroidales</taxon>
        <taxon>Muribaculaceae</taxon>
        <taxon>Paramuribaculum</taxon>
    </lineage>
</organism>
<dbReference type="InterPro" id="IPR011006">
    <property type="entry name" value="CheY-like_superfamily"/>
</dbReference>
<dbReference type="InterPro" id="IPR009057">
    <property type="entry name" value="Homeodomain-like_sf"/>
</dbReference>
<dbReference type="SMART" id="SM00448">
    <property type="entry name" value="REC"/>
    <property type="match status" value="1"/>
</dbReference>
<evidence type="ECO:0000256" key="2">
    <source>
        <dbReference type="ARBA" id="ARBA00012438"/>
    </source>
</evidence>
<dbReference type="SUPFAM" id="SSF55874">
    <property type="entry name" value="ATPase domain of HSP90 chaperone/DNA topoisomerase II/histidine kinase"/>
    <property type="match status" value="1"/>
</dbReference>
<evidence type="ECO:0000256" key="11">
    <source>
        <dbReference type="SAM" id="SignalP"/>
    </source>
</evidence>
<dbReference type="InterPro" id="IPR005467">
    <property type="entry name" value="His_kinase_dom"/>
</dbReference>
<keyword evidence="10" id="KW-0812">Transmembrane</keyword>
<dbReference type="PANTHER" id="PTHR43547">
    <property type="entry name" value="TWO-COMPONENT HISTIDINE KINASE"/>
    <property type="match status" value="1"/>
</dbReference>
<reference evidence="16" key="1">
    <citation type="submission" date="2018-02" db="EMBL/GenBank/DDBJ databases">
        <authorList>
            <person name="Clavel T."/>
            <person name="Strowig T."/>
        </authorList>
    </citation>
    <scope>NUCLEOTIDE SEQUENCE [LARGE SCALE GENOMIC DNA]</scope>
    <source>
        <strain evidence="16">DSM 100764</strain>
    </source>
</reference>
<evidence type="ECO:0000259" key="13">
    <source>
        <dbReference type="PROSITE" id="PS50109"/>
    </source>
</evidence>
<feature type="transmembrane region" description="Helical" evidence="10">
    <location>
        <begin position="766"/>
        <end position="788"/>
    </location>
</feature>
<dbReference type="Pfam" id="PF07494">
    <property type="entry name" value="Reg_prop"/>
    <property type="match status" value="2"/>
</dbReference>
<dbReference type="Gene3D" id="3.40.50.2300">
    <property type="match status" value="1"/>
</dbReference>
<sequence length="1309" mass="146943">MAIKNLKFKLHRLVVLIMIACISHYVSSAPQMPESELSWKNVAVEGKKTAVFSLFSDNRGIMWLGTNRGLYFYDGVTTHPVGENELFGTQIYSIVEKDNNLFLGSNNGLLVYDYSSGTVKHYPSNTPKEIRSLLLADDGLWIGSLNGVFRLNLSNNELTNLSAGLPHKSVYSLLRDSRGILYVGTYNGLARWNTQSGSFHTVRAKMDKSMSGSLFVNCLLESEDGESIYIGGEGFLYRYTPSSESWNKIIDIGNNNVKSLTKSDNGHILIGTDNGVFEMFNDTIRHYRHDSRHELSLADNEIWCIYADLQHNIWTGHERGFSMASNSTSIRTIKLSTLANSGEGNEIHVIHRDSKDNLWLAGTNGVIKLSDGSKPCWYQHSATPNSLSHNRIRSILEDSENQIWLATDAGINRFNEDANNFDVFHIIDENGEHNSNWVYALIEDGDYFWTGSFLNGLHSISKSKLKDKGGIIISDYSLNAETEFPDGKALSNNLVNNIIKDGRGNIWILLFRDNMLTKFNPDTKTLQRFDIFNLTGGYPTNMSIDRQGRIWCAYKGGVIIFNKNDSYEIIKFPYTNSDETILALGQVGEGMWVSTQNNVWSIDGHSLNTALLPIPQKSYTAVYEDTVNNKVYLGGTDEILEVDKSIIGNGFDFKSIKMVLNDRGTGLLNLSDIEGGCKKLDIPYGGSFTLVVSTLNYSPESIQRYMYKLTDSPDDTVGEWIVMPEGANSISFSDLKMGDYTLLVKTVGSPISPIAIPITVNPPLLMSWWAICVYILIAFFSVYWIIWFTRKRNLRSFREQERQAALENVEKKLTFLSTISHDLKTPLSMILGPVSLMKEKAKDAESKKSLETIYDNAVRLNNMIHRTLELQHLEDTDENLLIISTFDVVEFCKGVFEVFQENNPQKKFIFHSSCPQLLIEADAVKFESVITNLLSNACKYSDEGATISLGISSRDNEVEIVVSDDGIGIADIDQSLVFQRMFRAPSTSKLHEGTGLGLYLIKKYLELMKGNINLYSKEGQGTSFVVTLPLSEKVLPISNKNNSNEDSNKAKVLVVEDNLQISSFITEVLKNDYTCLVAENGRAGLAIAASFLPDFIIADEMMPIMSGLEMVKRMKQHPRLSSIPIIMLTAKSDNKTENESIKLGIDVFMTKPFEPTALLGRIKQLLKSRTEIKEKVRIETITEAEVKPIEAESINEKSLAKIAKIIEENISDPDLNVNQLCEKSGIPNKQLYRLIKKYIGTAPLDYIRSVRLQKAAVLLSQHRFTVSEISYMVGFKTPSYFAKCFQNQFGVKPSQYQSDDEAIGKKQDN</sequence>
<feature type="modified residue" description="4-aspartylphosphate" evidence="9">
    <location>
        <position position="1099"/>
    </location>
</feature>
<dbReference type="InterPro" id="IPR004358">
    <property type="entry name" value="Sig_transdc_His_kin-like_C"/>
</dbReference>
<dbReference type="PROSITE" id="PS00041">
    <property type="entry name" value="HTH_ARAC_FAMILY_1"/>
    <property type="match status" value="1"/>
</dbReference>
<keyword evidence="16" id="KW-1185">Reference proteome</keyword>
<dbReference type="CDD" id="cd00082">
    <property type="entry name" value="HisKA"/>
    <property type="match status" value="1"/>
</dbReference>
<dbReference type="Pfam" id="PF00072">
    <property type="entry name" value="Response_reg"/>
    <property type="match status" value="1"/>
</dbReference>
<evidence type="ECO:0000256" key="6">
    <source>
        <dbReference type="ARBA" id="ARBA00023015"/>
    </source>
</evidence>
<keyword evidence="6" id="KW-0805">Transcription regulation</keyword>
<keyword evidence="4" id="KW-0808">Transferase</keyword>
<dbReference type="Gene3D" id="2.130.10.10">
    <property type="entry name" value="YVTN repeat-like/Quinoprotein amine dehydrogenase"/>
    <property type="match status" value="2"/>
</dbReference>
<dbReference type="Pfam" id="PF00512">
    <property type="entry name" value="HisKA"/>
    <property type="match status" value="1"/>
</dbReference>
<evidence type="ECO:0000256" key="4">
    <source>
        <dbReference type="ARBA" id="ARBA00022679"/>
    </source>
</evidence>
<name>A0A2V1ITU2_9BACT</name>
<dbReference type="EMBL" id="PUBV01000022">
    <property type="protein sequence ID" value="PWB06595.1"/>
    <property type="molecule type" value="Genomic_DNA"/>
</dbReference>
<keyword evidence="7" id="KW-0238">DNA-binding</keyword>
<dbReference type="GO" id="GO:0000155">
    <property type="term" value="F:phosphorelay sensor kinase activity"/>
    <property type="evidence" value="ECO:0007669"/>
    <property type="project" value="InterPro"/>
</dbReference>
<evidence type="ECO:0000313" key="16">
    <source>
        <dbReference type="Proteomes" id="UP000244925"/>
    </source>
</evidence>
<comment type="caution">
    <text evidence="15">The sequence shown here is derived from an EMBL/GenBank/DDBJ whole genome shotgun (WGS) entry which is preliminary data.</text>
</comment>
<dbReference type="InterPro" id="IPR036890">
    <property type="entry name" value="HATPase_C_sf"/>
</dbReference>